<proteinExistence type="predicted"/>
<keyword evidence="3" id="KW-1185">Reference proteome</keyword>
<feature type="transmembrane region" description="Helical" evidence="1">
    <location>
        <begin position="30"/>
        <end position="53"/>
    </location>
</feature>
<evidence type="ECO:0000256" key="1">
    <source>
        <dbReference type="SAM" id="Phobius"/>
    </source>
</evidence>
<dbReference type="EMBL" id="JAPNOA010000029">
    <property type="protein sequence ID" value="MCY0965949.1"/>
    <property type="molecule type" value="Genomic_DNA"/>
</dbReference>
<keyword evidence="1" id="KW-0812">Transmembrane</keyword>
<comment type="caution">
    <text evidence="2">The sequence shown here is derived from an EMBL/GenBank/DDBJ whole genome shotgun (WGS) entry which is preliminary data.</text>
</comment>
<evidence type="ECO:0000313" key="2">
    <source>
        <dbReference type="EMBL" id="MCY0965949.1"/>
    </source>
</evidence>
<protein>
    <submittedName>
        <fullName evidence="2">Uncharacterized protein</fullName>
    </submittedName>
</protein>
<reference evidence="2" key="1">
    <citation type="submission" date="2022-11" db="EMBL/GenBank/DDBJ databases">
        <title>Parathalassolutuus dongxingensis gen. nov., sp. nov., a novel member of family Oceanospirillaceae isolated from a coastal shrimp pond in Guangxi, China.</title>
        <authorList>
            <person name="Chen H."/>
        </authorList>
    </citation>
    <scope>NUCLEOTIDE SEQUENCE</scope>
    <source>
        <strain evidence="2">G-43</strain>
    </source>
</reference>
<dbReference type="AlphaFoldDB" id="A0A9X3ITJ1"/>
<dbReference type="Proteomes" id="UP001150830">
    <property type="component" value="Unassembled WGS sequence"/>
</dbReference>
<organism evidence="2 3">
    <name type="scientific">Parathalassolituus penaei</name>
    <dbReference type="NCBI Taxonomy" id="2997323"/>
    <lineage>
        <taxon>Bacteria</taxon>
        <taxon>Pseudomonadati</taxon>
        <taxon>Pseudomonadota</taxon>
        <taxon>Gammaproteobacteria</taxon>
        <taxon>Oceanospirillales</taxon>
        <taxon>Oceanospirillaceae</taxon>
        <taxon>Parathalassolituus</taxon>
    </lineage>
</organism>
<accession>A0A9X3ITJ1</accession>
<keyword evidence="1" id="KW-1133">Transmembrane helix</keyword>
<keyword evidence="1" id="KW-0472">Membrane</keyword>
<evidence type="ECO:0000313" key="3">
    <source>
        <dbReference type="Proteomes" id="UP001150830"/>
    </source>
</evidence>
<gene>
    <name evidence="2" type="ORF">OUO13_12185</name>
</gene>
<sequence>MRVPASFEWHLSPSRYQHCLDTLMLGWPVLVWLVWIRADGWLLLWLVAVGYWCSRTPSLRIQALGIDNGQWWVQQGLRRQSVQLRSGWRRSDLLVLWYGRWPWQALVVRRQHLPSAESFRQLKAALYGLLPTTSVD</sequence>
<dbReference type="RefSeq" id="WP_283174159.1">
    <property type="nucleotide sequence ID" value="NZ_JAPNOA010000029.1"/>
</dbReference>
<name>A0A9X3ITJ1_9GAMM</name>